<protein>
    <submittedName>
        <fullName evidence="1">Uncharacterized protein</fullName>
    </submittedName>
</protein>
<sequence>MYKSPKIGITCRKQERRRKGLIGRDNLGPVVRDSRVSITWQQDEQANLKRNNFVVEGRPWRCSVEVSGGRRQVAKDDLRLIQFLRDACVYGSKSGVKILRT</sequence>
<dbReference type="Proteomes" id="UP001055811">
    <property type="component" value="Linkage Group LG04"/>
</dbReference>
<proteinExistence type="predicted"/>
<evidence type="ECO:0000313" key="1">
    <source>
        <dbReference type="EMBL" id="KAI3751604.1"/>
    </source>
</evidence>
<evidence type="ECO:0000313" key="2">
    <source>
        <dbReference type="Proteomes" id="UP001055811"/>
    </source>
</evidence>
<reference evidence="2" key="1">
    <citation type="journal article" date="2022" name="Mol. Ecol. Resour.">
        <title>The genomes of chicory, endive, great burdock and yacon provide insights into Asteraceae palaeo-polyploidization history and plant inulin production.</title>
        <authorList>
            <person name="Fan W."/>
            <person name="Wang S."/>
            <person name="Wang H."/>
            <person name="Wang A."/>
            <person name="Jiang F."/>
            <person name="Liu H."/>
            <person name="Zhao H."/>
            <person name="Xu D."/>
            <person name="Zhang Y."/>
        </authorList>
    </citation>
    <scope>NUCLEOTIDE SEQUENCE [LARGE SCALE GENOMIC DNA]</scope>
    <source>
        <strain evidence="2">cv. Punajuju</strain>
    </source>
</reference>
<accession>A0ACB9DY41</accession>
<gene>
    <name evidence="1" type="ORF">L2E82_22694</name>
</gene>
<comment type="caution">
    <text evidence="1">The sequence shown here is derived from an EMBL/GenBank/DDBJ whole genome shotgun (WGS) entry which is preliminary data.</text>
</comment>
<reference evidence="1 2" key="2">
    <citation type="journal article" date="2022" name="Mol. Ecol. Resour.">
        <title>The genomes of chicory, endive, great burdock and yacon provide insights into Asteraceae paleo-polyploidization history and plant inulin production.</title>
        <authorList>
            <person name="Fan W."/>
            <person name="Wang S."/>
            <person name="Wang H."/>
            <person name="Wang A."/>
            <person name="Jiang F."/>
            <person name="Liu H."/>
            <person name="Zhao H."/>
            <person name="Xu D."/>
            <person name="Zhang Y."/>
        </authorList>
    </citation>
    <scope>NUCLEOTIDE SEQUENCE [LARGE SCALE GENOMIC DNA]</scope>
    <source>
        <strain evidence="2">cv. Punajuju</strain>
        <tissue evidence="1">Leaves</tissue>
    </source>
</reference>
<organism evidence="1 2">
    <name type="scientific">Cichorium intybus</name>
    <name type="common">Chicory</name>
    <dbReference type="NCBI Taxonomy" id="13427"/>
    <lineage>
        <taxon>Eukaryota</taxon>
        <taxon>Viridiplantae</taxon>
        <taxon>Streptophyta</taxon>
        <taxon>Embryophyta</taxon>
        <taxon>Tracheophyta</taxon>
        <taxon>Spermatophyta</taxon>
        <taxon>Magnoliopsida</taxon>
        <taxon>eudicotyledons</taxon>
        <taxon>Gunneridae</taxon>
        <taxon>Pentapetalae</taxon>
        <taxon>asterids</taxon>
        <taxon>campanulids</taxon>
        <taxon>Asterales</taxon>
        <taxon>Asteraceae</taxon>
        <taxon>Cichorioideae</taxon>
        <taxon>Cichorieae</taxon>
        <taxon>Cichoriinae</taxon>
        <taxon>Cichorium</taxon>
    </lineage>
</organism>
<name>A0ACB9DY41_CICIN</name>
<keyword evidence="2" id="KW-1185">Reference proteome</keyword>
<dbReference type="EMBL" id="CM042012">
    <property type="protein sequence ID" value="KAI3751604.1"/>
    <property type="molecule type" value="Genomic_DNA"/>
</dbReference>